<keyword evidence="2" id="KW-1185">Reference proteome</keyword>
<evidence type="ECO:0000313" key="1">
    <source>
        <dbReference type="EMBL" id="SFH25848.1"/>
    </source>
</evidence>
<dbReference type="EMBL" id="FOOX01000021">
    <property type="protein sequence ID" value="SFH25848.1"/>
    <property type="molecule type" value="Genomic_DNA"/>
</dbReference>
<sequence>MAHENNVPWLYGRELREQRRLPHNTKVDARAGGVCICQLDPRPGKYEVNYLRSSMSNMVARGLNDFLVLCHTDNDRRPVVEHLVGSMDDLPENVYVLTNNDGRNYLSRRFNGHKPYAWLTEALTSTYNDTASGRRRTPTR</sequence>
<dbReference type="Proteomes" id="UP000199337">
    <property type="component" value="Unassembled WGS sequence"/>
</dbReference>
<evidence type="ECO:0000313" key="2">
    <source>
        <dbReference type="Proteomes" id="UP000199337"/>
    </source>
</evidence>
<dbReference type="AlphaFoldDB" id="A0A1I2YJQ1"/>
<organism evidence="1 2">
    <name type="scientific">Desulfotruncus arcticus DSM 17038</name>
    <dbReference type="NCBI Taxonomy" id="1121424"/>
    <lineage>
        <taxon>Bacteria</taxon>
        <taxon>Bacillati</taxon>
        <taxon>Bacillota</taxon>
        <taxon>Clostridia</taxon>
        <taxon>Eubacteriales</taxon>
        <taxon>Desulfallaceae</taxon>
        <taxon>Desulfotruncus</taxon>
    </lineage>
</organism>
<name>A0A1I2YJQ1_9FIRM</name>
<accession>A0A1I2YJQ1</accession>
<gene>
    <name evidence="1" type="ORF">SAMN05660649_04469</name>
</gene>
<reference evidence="2" key="1">
    <citation type="submission" date="2016-10" db="EMBL/GenBank/DDBJ databases">
        <authorList>
            <person name="Varghese N."/>
            <person name="Submissions S."/>
        </authorList>
    </citation>
    <scope>NUCLEOTIDE SEQUENCE [LARGE SCALE GENOMIC DNA]</scope>
    <source>
        <strain evidence="2">DSM 17038</strain>
    </source>
</reference>
<proteinExistence type="predicted"/>
<protein>
    <submittedName>
        <fullName evidence="1">Uncharacterized protein</fullName>
    </submittedName>
</protein>